<dbReference type="PROSITE" id="PS00216">
    <property type="entry name" value="SUGAR_TRANSPORT_1"/>
    <property type="match status" value="1"/>
</dbReference>
<reference evidence="10" key="3">
    <citation type="journal article" date="2010" name="Genome Res.">
        <title>Population genomic sequencing of Coccidioides fungi reveals recent hybridization and transposon control.</title>
        <authorList>
            <person name="Neafsey D.E."/>
            <person name="Barker B.M."/>
            <person name="Sharpton T.J."/>
            <person name="Stajich J.E."/>
            <person name="Park D.J."/>
            <person name="Whiston E."/>
            <person name="Hung C.-Y."/>
            <person name="McMahan C."/>
            <person name="White J."/>
            <person name="Sykes S."/>
            <person name="Heiman D."/>
            <person name="Young S."/>
            <person name="Zeng Q."/>
            <person name="Abouelleil A."/>
            <person name="Aftuck L."/>
            <person name="Bessette D."/>
            <person name="Brown A."/>
            <person name="FitzGerald M."/>
            <person name="Lui A."/>
            <person name="Macdonald J.P."/>
            <person name="Priest M."/>
            <person name="Orbach M.J."/>
            <person name="Galgiani J.N."/>
            <person name="Kirkland T.N."/>
            <person name="Cole G.T."/>
            <person name="Birren B.W."/>
            <person name="Henn M.R."/>
            <person name="Taylor J.W."/>
            <person name="Rounsley S.D."/>
        </authorList>
    </citation>
    <scope>NUCLEOTIDE SEQUENCE [LARGE SCALE GENOMIC DNA]</scope>
    <source>
        <strain evidence="10">RMSCC 3488</strain>
    </source>
</reference>
<dbReference type="SUPFAM" id="SSF103473">
    <property type="entry name" value="MFS general substrate transporter"/>
    <property type="match status" value="1"/>
</dbReference>
<organism evidence="9 10">
    <name type="scientific">Coccidioides posadasii RMSCC 3488</name>
    <dbReference type="NCBI Taxonomy" id="454284"/>
    <lineage>
        <taxon>Eukaryota</taxon>
        <taxon>Fungi</taxon>
        <taxon>Dikarya</taxon>
        <taxon>Ascomycota</taxon>
        <taxon>Pezizomycotina</taxon>
        <taxon>Eurotiomycetes</taxon>
        <taxon>Eurotiomycetidae</taxon>
        <taxon>Onygenales</taxon>
        <taxon>Onygenaceae</taxon>
        <taxon>Coccidioides</taxon>
    </lineage>
</organism>
<dbReference type="Gene3D" id="1.20.1250.20">
    <property type="entry name" value="MFS general substrate transporter like domains"/>
    <property type="match status" value="1"/>
</dbReference>
<dbReference type="Pfam" id="PF07690">
    <property type="entry name" value="MFS_1"/>
    <property type="match status" value="1"/>
</dbReference>
<dbReference type="GO" id="GO:0022857">
    <property type="term" value="F:transmembrane transporter activity"/>
    <property type="evidence" value="ECO:0007669"/>
    <property type="project" value="InterPro"/>
</dbReference>
<dbReference type="AlphaFoldDB" id="A0A0J6FEN6"/>
<feature type="compositionally biased region" description="Basic and acidic residues" evidence="6">
    <location>
        <begin position="517"/>
        <end position="526"/>
    </location>
</feature>
<dbReference type="OrthoDB" id="5141738at2759"/>
<keyword evidence="5 7" id="KW-0472">Membrane</keyword>
<feature type="transmembrane region" description="Helical" evidence="7">
    <location>
        <begin position="50"/>
        <end position="71"/>
    </location>
</feature>
<accession>A0A0J6FEN6</accession>
<feature type="transmembrane region" description="Helical" evidence="7">
    <location>
        <begin position="451"/>
        <end position="474"/>
    </location>
</feature>
<dbReference type="FunFam" id="1.20.1250.20:FF:000082">
    <property type="entry name" value="MFS multidrug transporter, putative"/>
    <property type="match status" value="1"/>
</dbReference>
<gene>
    <name evidence="9" type="ORF">CPAG_04028</name>
</gene>
<dbReference type="InterPro" id="IPR020846">
    <property type="entry name" value="MFS_dom"/>
</dbReference>
<feature type="transmembrane region" description="Helical" evidence="7">
    <location>
        <begin position="361"/>
        <end position="380"/>
    </location>
</feature>
<proteinExistence type="inferred from homology"/>
<keyword evidence="3 7" id="KW-0812">Transmembrane</keyword>
<feature type="transmembrane region" description="Helical" evidence="7">
    <location>
        <begin position="180"/>
        <end position="203"/>
    </location>
</feature>
<evidence type="ECO:0000256" key="6">
    <source>
        <dbReference type="SAM" id="MobiDB-lite"/>
    </source>
</evidence>
<evidence type="ECO:0000259" key="8">
    <source>
        <dbReference type="PROSITE" id="PS50850"/>
    </source>
</evidence>
<reference evidence="9 10" key="1">
    <citation type="submission" date="2007-06" db="EMBL/GenBank/DDBJ databases">
        <title>The Genome Sequence of Coccidioides posadasii RMSCC_3488.</title>
        <authorList>
            <consortium name="Coccidioides Genome Resources Consortium"/>
            <consortium name="The Broad Institute Genome Sequencing Platform"/>
            <person name="Henn M.R."/>
            <person name="Sykes S."/>
            <person name="Young S."/>
            <person name="Jaffe D."/>
            <person name="Berlin A."/>
            <person name="Alvarez P."/>
            <person name="Butler J."/>
            <person name="Gnerre S."/>
            <person name="Grabherr M."/>
            <person name="Mauceli E."/>
            <person name="Brockman W."/>
            <person name="Kodira C."/>
            <person name="Alvarado L."/>
            <person name="Zeng Q."/>
            <person name="Crawford M."/>
            <person name="Antoine C."/>
            <person name="Devon K."/>
            <person name="Galgiani J."/>
            <person name="Orsborn K."/>
            <person name="Lewis M.L."/>
            <person name="Nusbaum C."/>
            <person name="Galagan J."/>
            <person name="Birren B."/>
        </authorList>
    </citation>
    <scope>NUCLEOTIDE SEQUENCE [LARGE SCALE GENOMIC DNA]</scope>
    <source>
        <strain evidence="9 10">RMSCC 3488</strain>
    </source>
</reference>
<evidence type="ECO:0000256" key="4">
    <source>
        <dbReference type="ARBA" id="ARBA00022989"/>
    </source>
</evidence>
<dbReference type="PANTHER" id="PTHR23502:SF74">
    <property type="entry name" value="MAJOR FACILITATOR SUPERFAMILY (MFS) PROFILE DOMAIN-CONTAINING PROTEIN"/>
    <property type="match status" value="1"/>
</dbReference>
<dbReference type="VEuPathDB" id="FungiDB:CPAG_04028"/>
<dbReference type="InterPro" id="IPR005829">
    <property type="entry name" value="Sugar_transporter_CS"/>
</dbReference>
<dbReference type="GO" id="GO:0140115">
    <property type="term" value="P:export across plasma membrane"/>
    <property type="evidence" value="ECO:0007669"/>
    <property type="project" value="UniProtKB-ARBA"/>
</dbReference>
<dbReference type="InterPro" id="IPR011701">
    <property type="entry name" value="MFS"/>
</dbReference>
<feature type="transmembrane region" description="Helical" evidence="7">
    <location>
        <begin position="386"/>
        <end position="410"/>
    </location>
</feature>
<dbReference type="PANTHER" id="PTHR23502">
    <property type="entry name" value="MAJOR FACILITATOR SUPERFAMILY"/>
    <property type="match status" value="1"/>
</dbReference>
<feature type="transmembrane region" description="Helical" evidence="7">
    <location>
        <begin position="121"/>
        <end position="140"/>
    </location>
</feature>
<evidence type="ECO:0000256" key="1">
    <source>
        <dbReference type="ARBA" id="ARBA00004651"/>
    </source>
</evidence>
<protein>
    <submittedName>
        <fullName evidence="9">Benomyl/methotrexate resistance protein</fullName>
    </submittedName>
</protein>
<evidence type="ECO:0000256" key="5">
    <source>
        <dbReference type="ARBA" id="ARBA00023136"/>
    </source>
</evidence>
<dbReference type="Proteomes" id="UP000054567">
    <property type="component" value="Unassembled WGS sequence"/>
</dbReference>
<keyword evidence="4 7" id="KW-1133">Transmembrane helix</keyword>
<dbReference type="EMBL" id="DS268110">
    <property type="protein sequence ID" value="KMM67695.1"/>
    <property type="molecule type" value="Genomic_DNA"/>
</dbReference>
<name>A0A0J6FEN6_COCPO</name>
<dbReference type="CDD" id="cd17323">
    <property type="entry name" value="MFS_Tpo1_MDR_like"/>
    <property type="match status" value="1"/>
</dbReference>
<evidence type="ECO:0000313" key="10">
    <source>
        <dbReference type="Proteomes" id="UP000054567"/>
    </source>
</evidence>
<comment type="subcellular location">
    <subcellularLocation>
        <location evidence="1">Cell membrane</location>
        <topology evidence="1">Multi-pass membrane protein</topology>
    </subcellularLocation>
</comment>
<evidence type="ECO:0000256" key="2">
    <source>
        <dbReference type="ARBA" id="ARBA00008335"/>
    </source>
</evidence>
<evidence type="ECO:0000256" key="3">
    <source>
        <dbReference type="ARBA" id="ARBA00022692"/>
    </source>
</evidence>
<dbReference type="GO" id="GO:0005886">
    <property type="term" value="C:plasma membrane"/>
    <property type="evidence" value="ECO:0007669"/>
    <property type="project" value="UniProtKB-SubCell"/>
</dbReference>
<evidence type="ECO:0000256" key="7">
    <source>
        <dbReference type="SAM" id="Phobius"/>
    </source>
</evidence>
<sequence>MDSGAPGRGLAEEERRGDANIAEKGMATEQIIVKFEPGDKDNPHNWSMTWRLVISGIYIVLSLNSTLGSSMPAGAIKVIAEGLSVTNKYQLVLPISVFLIGYIVGPLFLAPLSEVYGRRPLLLWTFVLYLFFTLGTALVSNFPGLLILRFFAGTAAAAPLAIVGGVFADCFPDSVHRGRVMSMWAAGTIFGPTLSPLISGFLGKVSWRWPFWLELIFGGFSLIPMVFVPETFGPVILAQRAARMRKELKRDGIIAPGSAENVDLKELFAVTLSRPVKMLFTEPIVPAVCSYMAYVYAILYLFFQAYPIIFQDEYGMSPGIAGLAYLPVGVGSVISAVMVVLWDERMRKRGNKKQSMEYHRLTLACIGGPLIIMSLFWLGWTGRRSVHWIVPILAGLLYGTGNTTIFMALFNYLTDAYGIYSASAMAAGACTRSISGALLPLAAKPMYERLGIGWASSVLGLMGLPLVVIPFLFLRYGQQLRARSPFCAELARRKMEEDDGSAGRGDSSGVVISAVEQTRRADRPAA</sequence>
<feature type="transmembrane region" description="Helical" evidence="7">
    <location>
        <begin position="284"/>
        <end position="303"/>
    </location>
</feature>
<feature type="transmembrane region" description="Helical" evidence="7">
    <location>
        <begin position="91"/>
        <end position="109"/>
    </location>
</feature>
<feature type="domain" description="Major facilitator superfamily (MFS) profile" evidence="8">
    <location>
        <begin position="48"/>
        <end position="481"/>
    </location>
</feature>
<comment type="similarity">
    <text evidence="2">Belongs to the major facilitator superfamily.</text>
</comment>
<dbReference type="PROSITE" id="PS50850">
    <property type="entry name" value="MFS"/>
    <property type="match status" value="1"/>
</dbReference>
<feature type="transmembrane region" description="Helical" evidence="7">
    <location>
        <begin position="323"/>
        <end position="341"/>
    </location>
</feature>
<reference evidence="10" key="2">
    <citation type="journal article" date="2009" name="Genome Res.">
        <title>Comparative genomic analyses of the human fungal pathogens Coccidioides and their relatives.</title>
        <authorList>
            <person name="Sharpton T.J."/>
            <person name="Stajich J.E."/>
            <person name="Rounsley S.D."/>
            <person name="Gardner M.J."/>
            <person name="Wortman J.R."/>
            <person name="Jordar V.S."/>
            <person name="Maiti R."/>
            <person name="Kodira C.D."/>
            <person name="Neafsey D.E."/>
            <person name="Zeng Q."/>
            <person name="Hung C.-Y."/>
            <person name="McMahan C."/>
            <person name="Muszewska A."/>
            <person name="Grynberg M."/>
            <person name="Mandel M.A."/>
            <person name="Kellner E.M."/>
            <person name="Barker B.M."/>
            <person name="Galgiani J.N."/>
            <person name="Orbach M.J."/>
            <person name="Kirkland T.N."/>
            <person name="Cole G.T."/>
            <person name="Henn M.R."/>
            <person name="Birren B.W."/>
            <person name="Taylor J.W."/>
        </authorList>
    </citation>
    <scope>NUCLEOTIDE SEQUENCE [LARGE SCALE GENOMIC DNA]</scope>
    <source>
        <strain evidence="10">RMSCC 3488</strain>
    </source>
</reference>
<evidence type="ECO:0000313" key="9">
    <source>
        <dbReference type="EMBL" id="KMM67695.1"/>
    </source>
</evidence>
<feature type="region of interest" description="Disordered" evidence="6">
    <location>
        <begin position="497"/>
        <end position="526"/>
    </location>
</feature>
<feature type="transmembrane region" description="Helical" evidence="7">
    <location>
        <begin position="146"/>
        <end position="168"/>
    </location>
</feature>
<dbReference type="GO" id="GO:0042908">
    <property type="term" value="P:xenobiotic transport"/>
    <property type="evidence" value="ECO:0007669"/>
    <property type="project" value="UniProtKB-ARBA"/>
</dbReference>
<feature type="transmembrane region" description="Helical" evidence="7">
    <location>
        <begin position="215"/>
        <end position="238"/>
    </location>
</feature>
<dbReference type="InterPro" id="IPR036259">
    <property type="entry name" value="MFS_trans_sf"/>
</dbReference>
<feature type="transmembrane region" description="Helical" evidence="7">
    <location>
        <begin position="417"/>
        <end position="439"/>
    </location>
</feature>